<proteinExistence type="inferred from homology"/>
<evidence type="ECO:0000256" key="4">
    <source>
        <dbReference type="ARBA" id="ARBA00022833"/>
    </source>
</evidence>
<dbReference type="RefSeq" id="WP_057754076.1">
    <property type="nucleotide sequence ID" value="NZ_AYYK01000001.1"/>
</dbReference>
<dbReference type="Gene3D" id="3.30.830.10">
    <property type="entry name" value="Metalloenzyme, LuxS/M16 peptidase-like"/>
    <property type="match status" value="2"/>
</dbReference>
<keyword evidence="3" id="KW-0378">Hydrolase</keyword>
<dbReference type="PANTHER" id="PTHR43690:SF17">
    <property type="entry name" value="PROTEIN YHJJ"/>
    <property type="match status" value="1"/>
</dbReference>
<sequence>MKEFTLANGLTVQLINKPGFKKQFATVMIDFGGVDQQYLFNNELRTLPAGTAHFIEHQLFNKIEGDISHQFSKNGAETNAFTSPSKTAYFFNSTGQLTANLDLLARLVGQPYFQVDSVTRERQIIGQELSLYQDQPDFQLETGLLQQLYGHEHPMAIDIAGTLDSLQQITPEVLYAAYQAYYQPQNMKLCIVADLEGQELTDYFNDSANLWQQLTPSKHSAPLITTASPVPSSIVQQQVTSLELTNNKWSLGIMTANDASKAARILQQLDLDLILTTLFGETSPIFQTWRRQGLVDDSFQFQTTLERQYSHIVFTANTDAGATLTQQITQILQQLTVEQLANYSAVQQLMVGNSLFAEDDLGSICLENIELSFYDDSWQKFGTRLRQRTLADSLANVQQLLAISYLRSYLLLGGQDHA</sequence>
<dbReference type="GO" id="GO:0008237">
    <property type="term" value="F:metallopeptidase activity"/>
    <property type="evidence" value="ECO:0007669"/>
    <property type="project" value="UniProtKB-KW"/>
</dbReference>
<evidence type="ECO:0000313" key="9">
    <source>
        <dbReference type="Proteomes" id="UP000051813"/>
    </source>
</evidence>
<evidence type="ECO:0000256" key="5">
    <source>
        <dbReference type="ARBA" id="ARBA00023049"/>
    </source>
</evidence>
<dbReference type="PANTHER" id="PTHR43690">
    <property type="entry name" value="NARDILYSIN"/>
    <property type="match status" value="1"/>
</dbReference>
<evidence type="ECO:0000256" key="3">
    <source>
        <dbReference type="ARBA" id="ARBA00022801"/>
    </source>
</evidence>
<dbReference type="SUPFAM" id="SSF63411">
    <property type="entry name" value="LuxS/MPP-like metallohydrolase"/>
    <property type="match status" value="1"/>
</dbReference>
<dbReference type="STRING" id="1423738.FC84_GL000682"/>
<dbReference type="OrthoDB" id="9811314at2"/>
<gene>
    <name evidence="8" type="ORF">FC84_GL000682</name>
</gene>
<organism evidence="8 9">
    <name type="scientific">Lapidilactobacillus dextrinicus DSM 20335</name>
    <dbReference type="NCBI Taxonomy" id="1423738"/>
    <lineage>
        <taxon>Bacteria</taxon>
        <taxon>Bacillati</taxon>
        <taxon>Bacillota</taxon>
        <taxon>Bacilli</taxon>
        <taxon>Lactobacillales</taxon>
        <taxon>Lactobacillaceae</taxon>
        <taxon>Lapidilactobacillus</taxon>
    </lineage>
</organism>
<accession>A0A0R2BUN1</accession>
<comment type="similarity">
    <text evidence="1">Belongs to the peptidase M16 family.</text>
</comment>
<comment type="caution">
    <text evidence="8">The sequence shown here is derived from an EMBL/GenBank/DDBJ whole genome shotgun (WGS) entry which is preliminary data.</text>
</comment>
<dbReference type="NCBIfam" id="NF047421">
    <property type="entry name" value="YfmH_fam"/>
    <property type="match status" value="1"/>
</dbReference>
<evidence type="ECO:0000259" key="7">
    <source>
        <dbReference type="Pfam" id="PF05193"/>
    </source>
</evidence>
<feature type="domain" description="Peptidase M16 N-terminal" evidence="6">
    <location>
        <begin position="49"/>
        <end position="151"/>
    </location>
</feature>
<evidence type="ECO:0000259" key="6">
    <source>
        <dbReference type="Pfam" id="PF00675"/>
    </source>
</evidence>
<dbReference type="EMBL" id="AYYK01000001">
    <property type="protein sequence ID" value="KRM79979.1"/>
    <property type="molecule type" value="Genomic_DNA"/>
</dbReference>
<evidence type="ECO:0000313" key="8">
    <source>
        <dbReference type="EMBL" id="KRM79979.1"/>
    </source>
</evidence>
<dbReference type="PATRIC" id="fig|1423738.3.peg.691"/>
<dbReference type="Proteomes" id="UP000051813">
    <property type="component" value="Unassembled WGS sequence"/>
</dbReference>
<keyword evidence="5" id="KW-0482">Metalloprotease</keyword>
<dbReference type="InterPro" id="IPR007863">
    <property type="entry name" value="Peptidase_M16_C"/>
</dbReference>
<name>A0A0R2BUN1_9LACO</name>
<keyword evidence="2 8" id="KW-0645">Protease</keyword>
<evidence type="ECO:0000256" key="1">
    <source>
        <dbReference type="ARBA" id="ARBA00007261"/>
    </source>
</evidence>
<dbReference type="GO" id="GO:0046872">
    <property type="term" value="F:metal ion binding"/>
    <property type="evidence" value="ECO:0007669"/>
    <property type="project" value="InterPro"/>
</dbReference>
<dbReference type="Pfam" id="PF00675">
    <property type="entry name" value="Peptidase_M16"/>
    <property type="match status" value="1"/>
</dbReference>
<reference evidence="8 9" key="1">
    <citation type="journal article" date="2015" name="Genome Announc.">
        <title>Expanding the biotechnology potential of lactobacilli through comparative genomics of 213 strains and associated genera.</title>
        <authorList>
            <person name="Sun Z."/>
            <person name="Harris H.M."/>
            <person name="McCann A."/>
            <person name="Guo C."/>
            <person name="Argimon S."/>
            <person name="Zhang W."/>
            <person name="Yang X."/>
            <person name="Jeffery I.B."/>
            <person name="Cooney J.C."/>
            <person name="Kagawa T.F."/>
            <person name="Liu W."/>
            <person name="Song Y."/>
            <person name="Salvetti E."/>
            <person name="Wrobel A."/>
            <person name="Rasinkangas P."/>
            <person name="Parkhill J."/>
            <person name="Rea M.C."/>
            <person name="O'Sullivan O."/>
            <person name="Ritari J."/>
            <person name="Douillard F.P."/>
            <person name="Paul Ross R."/>
            <person name="Yang R."/>
            <person name="Briner A.E."/>
            <person name="Felis G.E."/>
            <person name="de Vos W.M."/>
            <person name="Barrangou R."/>
            <person name="Klaenhammer T.R."/>
            <person name="Caufield P.W."/>
            <person name="Cui Y."/>
            <person name="Zhang H."/>
            <person name="O'Toole P.W."/>
        </authorList>
    </citation>
    <scope>NUCLEOTIDE SEQUENCE [LARGE SCALE GENOMIC DNA]</scope>
    <source>
        <strain evidence="8 9">DSM 20335</strain>
    </source>
</reference>
<keyword evidence="4" id="KW-0862">Zinc</keyword>
<feature type="domain" description="Peptidase M16 C-terminal" evidence="7">
    <location>
        <begin position="169"/>
        <end position="334"/>
    </location>
</feature>
<dbReference type="InterPro" id="IPR011765">
    <property type="entry name" value="Pept_M16_N"/>
</dbReference>
<dbReference type="Pfam" id="PF05193">
    <property type="entry name" value="Peptidase_M16_C"/>
    <property type="match status" value="1"/>
</dbReference>
<protein>
    <submittedName>
        <fullName evidence="8">M16C subfamily protease</fullName>
    </submittedName>
</protein>
<dbReference type="InterPro" id="IPR050626">
    <property type="entry name" value="Peptidase_M16"/>
</dbReference>
<dbReference type="InterPro" id="IPR011249">
    <property type="entry name" value="Metalloenz_LuxS/M16"/>
</dbReference>
<keyword evidence="9" id="KW-1185">Reference proteome</keyword>
<dbReference type="GO" id="GO:0006508">
    <property type="term" value="P:proteolysis"/>
    <property type="evidence" value="ECO:0007669"/>
    <property type="project" value="UniProtKB-KW"/>
</dbReference>
<dbReference type="AlphaFoldDB" id="A0A0R2BUN1"/>
<evidence type="ECO:0000256" key="2">
    <source>
        <dbReference type="ARBA" id="ARBA00022670"/>
    </source>
</evidence>